<evidence type="ECO:0000256" key="8">
    <source>
        <dbReference type="ARBA" id="ARBA00049244"/>
    </source>
</evidence>
<comment type="catalytic activity">
    <reaction evidence="8">
        <text>DNA(n) + a 2'-deoxyribonucleoside 5'-triphosphate = DNA(n+1) + diphosphate</text>
        <dbReference type="Rhea" id="RHEA:22508"/>
        <dbReference type="Rhea" id="RHEA-COMP:17339"/>
        <dbReference type="Rhea" id="RHEA-COMP:17340"/>
        <dbReference type="ChEBI" id="CHEBI:33019"/>
        <dbReference type="ChEBI" id="CHEBI:61560"/>
        <dbReference type="ChEBI" id="CHEBI:173112"/>
        <dbReference type="EC" id="2.7.7.7"/>
    </reaction>
</comment>
<dbReference type="GO" id="GO:0003887">
    <property type="term" value="F:DNA-directed DNA polymerase activity"/>
    <property type="evidence" value="ECO:0007669"/>
    <property type="project" value="UniProtKB-KW"/>
</dbReference>
<evidence type="ECO:0000313" key="11">
    <source>
        <dbReference type="EMBL" id="KXZ40098.1"/>
    </source>
</evidence>
<evidence type="ECO:0000259" key="9">
    <source>
        <dbReference type="Pfam" id="PF06144"/>
    </source>
</evidence>
<evidence type="ECO:0000259" key="10">
    <source>
        <dbReference type="Pfam" id="PF21694"/>
    </source>
</evidence>
<proteinExistence type="inferred from homology"/>
<dbReference type="InterPro" id="IPR005790">
    <property type="entry name" value="DNA_polIII_delta"/>
</dbReference>
<keyword evidence="14" id="KW-1185">Reference proteome</keyword>
<keyword evidence="3" id="KW-0808">Transferase</keyword>
<dbReference type="PANTHER" id="PTHR34388">
    <property type="entry name" value="DNA POLYMERASE III SUBUNIT DELTA"/>
    <property type="match status" value="1"/>
</dbReference>
<evidence type="ECO:0000256" key="3">
    <source>
        <dbReference type="ARBA" id="ARBA00022679"/>
    </source>
</evidence>
<dbReference type="NCBIfam" id="TIGR01128">
    <property type="entry name" value="holA"/>
    <property type="match status" value="1"/>
</dbReference>
<keyword evidence="5" id="KW-0235">DNA replication</keyword>
<dbReference type="EC" id="2.7.7.7" evidence="1"/>
<dbReference type="GO" id="GO:0006261">
    <property type="term" value="P:DNA-templated DNA replication"/>
    <property type="evidence" value="ECO:0007669"/>
    <property type="project" value="TreeGrafter"/>
</dbReference>
<dbReference type="SUPFAM" id="SSF52540">
    <property type="entry name" value="P-loop containing nucleoside triphosphate hydrolases"/>
    <property type="match status" value="1"/>
</dbReference>
<feature type="domain" description="DNA polymerase III delta N-terminal" evidence="9">
    <location>
        <begin position="19"/>
        <end position="141"/>
    </location>
</feature>
<dbReference type="EMBL" id="FRBG01000009">
    <property type="protein sequence ID" value="SHL01565.1"/>
    <property type="molecule type" value="Genomic_DNA"/>
</dbReference>
<dbReference type="EMBL" id="LSFY01000001">
    <property type="protein sequence ID" value="KXZ40098.1"/>
    <property type="molecule type" value="Genomic_DNA"/>
</dbReference>
<dbReference type="Pfam" id="PF21694">
    <property type="entry name" value="DNA_pol3_delta_C"/>
    <property type="match status" value="1"/>
</dbReference>
<dbReference type="STRING" id="1121328.JWYL7_1173"/>
<dbReference type="PANTHER" id="PTHR34388:SF1">
    <property type="entry name" value="DNA POLYMERASE III SUBUNIT DELTA"/>
    <property type="match status" value="1"/>
</dbReference>
<dbReference type="Proteomes" id="UP000092605">
    <property type="component" value="Unassembled WGS sequence"/>
</dbReference>
<gene>
    <name evidence="11" type="ORF">JWYL7_1173</name>
    <name evidence="12" type="ORF">SAMN05661008_01303</name>
</gene>
<evidence type="ECO:0000256" key="6">
    <source>
        <dbReference type="ARBA" id="ARBA00022932"/>
    </source>
</evidence>
<evidence type="ECO:0000256" key="7">
    <source>
        <dbReference type="ARBA" id="ARBA00034754"/>
    </source>
</evidence>
<dbReference type="GO" id="GO:0009360">
    <property type="term" value="C:DNA polymerase III complex"/>
    <property type="evidence" value="ECO:0007669"/>
    <property type="project" value="InterPro"/>
</dbReference>
<keyword evidence="4" id="KW-0548">Nucleotidyltransferase</keyword>
<keyword evidence="6" id="KW-0239">DNA-directed DNA polymerase</keyword>
<dbReference type="Proteomes" id="UP000323392">
    <property type="component" value="Unassembled WGS sequence"/>
</dbReference>
<comment type="caution">
    <text evidence="11">The sequence shown here is derived from an EMBL/GenBank/DDBJ whole genome shotgun (WGS) entry which is preliminary data.</text>
</comment>
<dbReference type="Gene3D" id="1.10.8.60">
    <property type="match status" value="1"/>
</dbReference>
<dbReference type="SUPFAM" id="SSF48019">
    <property type="entry name" value="post-AAA+ oligomerization domain-like"/>
    <property type="match status" value="1"/>
</dbReference>
<accession>A0A150FR96</accession>
<dbReference type="InterPro" id="IPR048466">
    <property type="entry name" value="DNA_pol3_delta-like_C"/>
</dbReference>
<dbReference type="InterPro" id="IPR010372">
    <property type="entry name" value="DNA_pol3_delta_N"/>
</dbReference>
<reference evidence="11 13" key="1">
    <citation type="submission" date="2016-02" db="EMBL/GenBank/DDBJ databases">
        <title>Draft genome sequence for Clostridium paradoxum JW-YL-7.</title>
        <authorList>
            <person name="Utturkar S.M."/>
            <person name="Lancaster A."/>
            <person name="Poole F.L."/>
            <person name="Adams M.W."/>
            <person name="Brown S.D."/>
        </authorList>
    </citation>
    <scope>NUCLEOTIDE SEQUENCE [LARGE SCALE GENOMIC DNA]</scope>
    <source>
        <strain evidence="11 13">JW-YL-7</strain>
    </source>
</reference>
<evidence type="ECO:0000313" key="14">
    <source>
        <dbReference type="Proteomes" id="UP000323392"/>
    </source>
</evidence>
<evidence type="ECO:0000313" key="13">
    <source>
        <dbReference type="Proteomes" id="UP000092605"/>
    </source>
</evidence>
<dbReference type="RefSeq" id="WP_066070388.1">
    <property type="nucleotide sequence ID" value="NZ_FRBG01000009.1"/>
</dbReference>
<name>A0A150FR96_CLOPD</name>
<evidence type="ECO:0000313" key="12">
    <source>
        <dbReference type="EMBL" id="SHL01565.1"/>
    </source>
</evidence>
<dbReference type="Gene3D" id="3.40.50.300">
    <property type="entry name" value="P-loop containing nucleotide triphosphate hydrolases"/>
    <property type="match status" value="1"/>
</dbReference>
<evidence type="ECO:0000256" key="1">
    <source>
        <dbReference type="ARBA" id="ARBA00012417"/>
    </source>
</evidence>
<reference evidence="12 14" key="2">
    <citation type="submission" date="2016-11" db="EMBL/GenBank/DDBJ databases">
        <authorList>
            <person name="Varghese N."/>
            <person name="Submissions S."/>
        </authorList>
    </citation>
    <scope>NUCLEOTIDE SEQUENCE [LARGE SCALE GENOMIC DNA]</scope>
    <source>
        <strain evidence="12 14">DSM 7308</strain>
    </source>
</reference>
<dbReference type="OrthoDB" id="9775929at2"/>
<comment type="similarity">
    <text evidence="7">Belongs to the DNA polymerase HolA subunit family.</text>
</comment>
<feature type="domain" description="DNA polymerase III delta subunit-like C-terminal" evidence="10">
    <location>
        <begin position="222"/>
        <end position="340"/>
    </location>
</feature>
<sequence>MQYKDIIKDMKKGVYHKLYLFYGKESYLLDNVIKVSKESLNESFLEFNFSIIDGKEINLQDLINAVETLPFMDEKKIIILKDFELIKGKKKLFSQEDEKKFIDYLENIPNTSIIIFIVYGDIDKKKSIVKTIQENGVVLNCDKLTGNELVKWVHKKFKENKIQINQTDLMYFLTIQDYENKNSSKTLSDLENEINKIAFFVGKDNKVTKEIIDKLSPRKIDNDIFRLIDAIEAKNATLAIKTLRDMILDGQSHFMILSMIARQFKIVLQCKELRMKGYSSKLISQKLGIHPYVATKALRYSQSFDDERLINILNDCLEIDFSIKNGLLNDTLALDVLITNLCT</sequence>
<dbReference type="Pfam" id="PF06144">
    <property type="entry name" value="DNA_pol3_delta"/>
    <property type="match status" value="1"/>
</dbReference>
<dbReference type="InterPro" id="IPR027417">
    <property type="entry name" value="P-loop_NTPase"/>
</dbReference>
<dbReference type="InterPro" id="IPR008921">
    <property type="entry name" value="DNA_pol3_clamp-load_cplx_C"/>
</dbReference>
<dbReference type="Gene3D" id="1.20.272.10">
    <property type="match status" value="1"/>
</dbReference>
<evidence type="ECO:0000256" key="4">
    <source>
        <dbReference type="ARBA" id="ARBA00022695"/>
    </source>
</evidence>
<dbReference type="AlphaFoldDB" id="A0A150FR96"/>
<dbReference type="GO" id="GO:0003677">
    <property type="term" value="F:DNA binding"/>
    <property type="evidence" value="ECO:0007669"/>
    <property type="project" value="InterPro"/>
</dbReference>
<protein>
    <recommendedName>
        <fullName evidence="2">DNA polymerase III subunit delta</fullName>
        <ecNumber evidence="1">2.7.7.7</ecNumber>
    </recommendedName>
</protein>
<dbReference type="PATRIC" id="fig|1121328.3.peg.1182"/>
<evidence type="ECO:0000256" key="2">
    <source>
        <dbReference type="ARBA" id="ARBA00017703"/>
    </source>
</evidence>
<organism evidence="11 13">
    <name type="scientific">Alkalithermobacter thermoalcaliphilus JW-YL-7 = DSM 7308</name>
    <dbReference type="NCBI Taxonomy" id="1121328"/>
    <lineage>
        <taxon>Bacteria</taxon>
        <taxon>Bacillati</taxon>
        <taxon>Bacillota</taxon>
        <taxon>Clostridia</taxon>
        <taxon>Peptostreptococcales</taxon>
        <taxon>Tepidibacteraceae</taxon>
        <taxon>Alkalithermobacter</taxon>
    </lineage>
</organism>
<evidence type="ECO:0000256" key="5">
    <source>
        <dbReference type="ARBA" id="ARBA00022705"/>
    </source>
</evidence>